<keyword evidence="1" id="KW-0472">Membrane</keyword>
<organism evidence="2 3">
    <name type="scientific">Nepenthes gracilis</name>
    <name type="common">Slender pitcher plant</name>
    <dbReference type="NCBI Taxonomy" id="150966"/>
    <lineage>
        <taxon>Eukaryota</taxon>
        <taxon>Viridiplantae</taxon>
        <taxon>Streptophyta</taxon>
        <taxon>Embryophyta</taxon>
        <taxon>Tracheophyta</taxon>
        <taxon>Spermatophyta</taxon>
        <taxon>Magnoliopsida</taxon>
        <taxon>eudicotyledons</taxon>
        <taxon>Gunneridae</taxon>
        <taxon>Pentapetalae</taxon>
        <taxon>Caryophyllales</taxon>
        <taxon>Nepenthaceae</taxon>
        <taxon>Nepenthes</taxon>
    </lineage>
</organism>
<accession>A0AAD3SZF3</accession>
<sequence>MPLSLHPLAEIEHCPSKTLRSEHQDLHGQSVPGFDDRPRLKWSGAIQRNASWAAVVEKGLLEFPMVFVHWSNGPDGFCLYPFRVWILATDILFLPTYDVLVIVLGMFDAFAWNHRRWSLWAGCCRSLRVYLPAIDLAVDTPDGVLECAPYG</sequence>
<dbReference type="Proteomes" id="UP001279734">
    <property type="component" value="Unassembled WGS sequence"/>
</dbReference>
<keyword evidence="3" id="KW-1185">Reference proteome</keyword>
<gene>
    <name evidence="2" type="ORF">Nepgr_021420</name>
</gene>
<feature type="transmembrane region" description="Helical" evidence="1">
    <location>
        <begin position="84"/>
        <end position="107"/>
    </location>
</feature>
<name>A0AAD3SZF3_NEPGR</name>
<protein>
    <submittedName>
        <fullName evidence="2">Uncharacterized protein</fullName>
    </submittedName>
</protein>
<evidence type="ECO:0000256" key="1">
    <source>
        <dbReference type="SAM" id="Phobius"/>
    </source>
</evidence>
<keyword evidence="1" id="KW-1133">Transmembrane helix</keyword>
<dbReference type="EMBL" id="BSYO01000021">
    <property type="protein sequence ID" value="GMH19579.1"/>
    <property type="molecule type" value="Genomic_DNA"/>
</dbReference>
<reference evidence="2" key="1">
    <citation type="submission" date="2023-05" db="EMBL/GenBank/DDBJ databases">
        <title>Nepenthes gracilis genome sequencing.</title>
        <authorList>
            <person name="Fukushima K."/>
        </authorList>
    </citation>
    <scope>NUCLEOTIDE SEQUENCE</scope>
    <source>
        <strain evidence="2">SING2019-196</strain>
    </source>
</reference>
<keyword evidence="1" id="KW-0812">Transmembrane</keyword>
<evidence type="ECO:0000313" key="3">
    <source>
        <dbReference type="Proteomes" id="UP001279734"/>
    </source>
</evidence>
<comment type="caution">
    <text evidence="2">The sequence shown here is derived from an EMBL/GenBank/DDBJ whole genome shotgun (WGS) entry which is preliminary data.</text>
</comment>
<evidence type="ECO:0000313" key="2">
    <source>
        <dbReference type="EMBL" id="GMH19579.1"/>
    </source>
</evidence>
<dbReference type="AlphaFoldDB" id="A0AAD3SZF3"/>
<proteinExistence type="predicted"/>